<dbReference type="EMBL" id="CAMXCT030006290">
    <property type="protein sequence ID" value="CAL4801638.1"/>
    <property type="molecule type" value="Genomic_DNA"/>
</dbReference>
<keyword evidence="6" id="KW-0067">ATP-binding</keyword>
<dbReference type="GO" id="GO:0030286">
    <property type="term" value="C:dynein complex"/>
    <property type="evidence" value="ECO:0007669"/>
    <property type="project" value="UniProtKB-KW"/>
</dbReference>
<keyword evidence="3" id="KW-0963">Cytoplasm</keyword>
<evidence type="ECO:0000256" key="8">
    <source>
        <dbReference type="ARBA" id="ARBA00023054"/>
    </source>
</evidence>
<dbReference type="Gene3D" id="3.40.50.300">
    <property type="entry name" value="P-loop containing nucleotide triphosphate hydrolases"/>
    <property type="match status" value="3"/>
</dbReference>
<dbReference type="EMBL" id="CAMXCT020006290">
    <property type="protein sequence ID" value="CAL1167701.1"/>
    <property type="molecule type" value="Genomic_DNA"/>
</dbReference>
<dbReference type="InterPro" id="IPR024317">
    <property type="entry name" value="Dynein_heavy_chain_D4_dom"/>
</dbReference>
<dbReference type="InterPro" id="IPR024743">
    <property type="entry name" value="Dynein_HC_stalk"/>
</dbReference>
<keyword evidence="10" id="KW-0505">Motor protein</keyword>
<keyword evidence="8 13" id="KW-0175">Coiled coil</keyword>
<dbReference type="EMBL" id="CAMXCT010006290">
    <property type="protein sequence ID" value="CAI4014326.1"/>
    <property type="molecule type" value="Genomic_DNA"/>
</dbReference>
<comment type="caution">
    <text evidence="19">The sequence shown here is derived from an EMBL/GenBank/DDBJ whole genome shotgun (WGS) entry which is preliminary data.</text>
</comment>
<dbReference type="Gene3D" id="1.10.8.710">
    <property type="match status" value="1"/>
</dbReference>
<evidence type="ECO:0000259" key="18">
    <source>
        <dbReference type="Pfam" id="PF17857"/>
    </source>
</evidence>
<evidence type="ECO:0000256" key="9">
    <source>
        <dbReference type="ARBA" id="ARBA00023069"/>
    </source>
</evidence>
<keyword evidence="21" id="KW-1185">Reference proteome</keyword>
<dbReference type="InterPro" id="IPR026983">
    <property type="entry name" value="DHC"/>
</dbReference>
<feature type="domain" description="Dynein heavy chain AAA module D4" evidence="16">
    <location>
        <begin position="853"/>
        <end position="1110"/>
    </location>
</feature>
<dbReference type="FunFam" id="3.40.50.300:FF:002141">
    <property type="entry name" value="Dynein heavy chain"/>
    <property type="match status" value="1"/>
</dbReference>
<dbReference type="FunFam" id="1.10.8.710:FF:000004">
    <property type="entry name" value="Dynein axonemal heavy chain 6"/>
    <property type="match status" value="1"/>
</dbReference>
<comment type="similarity">
    <text evidence="2">Belongs to the dynein heavy chain family.</text>
</comment>
<dbReference type="Pfam" id="PF12774">
    <property type="entry name" value="AAA_6"/>
    <property type="match status" value="1"/>
</dbReference>
<dbReference type="Pfam" id="PF12780">
    <property type="entry name" value="AAA_8"/>
    <property type="match status" value="1"/>
</dbReference>
<evidence type="ECO:0000256" key="5">
    <source>
        <dbReference type="ARBA" id="ARBA00022741"/>
    </source>
</evidence>
<dbReference type="GO" id="GO:0051959">
    <property type="term" value="F:dynein light intermediate chain binding"/>
    <property type="evidence" value="ECO:0007669"/>
    <property type="project" value="InterPro"/>
</dbReference>
<evidence type="ECO:0000313" key="20">
    <source>
        <dbReference type="EMBL" id="CAL4801638.1"/>
    </source>
</evidence>
<gene>
    <name evidence="19" type="ORF">C1SCF055_LOCUS39236</name>
</gene>
<dbReference type="PROSITE" id="PS00675">
    <property type="entry name" value="SIGMA54_INTERACT_1"/>
    <property type="match status" value="1"/>
</dbReference>
<protein>
    <submittedName>
        <fullName evidence="20">Dynein heavy chain 1, axonemal</fullName>
    </submittedName>
</protein>
<sequence length="1433" mass="160867">MKPTFNVFITMNPGYAGRAELPDNLAALFRPVAMMVPDYALIGEIMFYAYGFTEAKVLAKKMVTTFTLSSEQLSSQFHYDYGMRAVKSTIEMCGKLKREVGDLPEDQITLRALRDVNVPKFLKDDLPLFENIISDLFPETDRPVVEYGNLTPVMEACGKEQNLQLTENFTIKVVQLIDTIGVRHGLMLVGPTGGGKTCNYRLLQATSIAMCEAGDTKYQKVQTHILNPKAITQAQLYGAFDEVTREWSDGVASECVASSRWDVVIFDGPVDALWIEPGVAEGSGFDNWRSMNTVLDDNKKLCLTSGEIISLTPQMRMVFEVEDLSVASPATVSRCGMVYMEPSALGNEPLIQSWAERLPSTFKPEMCEKLKELMLDFTLPMIRIVRKQTKEPSMTVDNNICQSHFRLMDCYFSAYIPTEAKTPSPDEINKLQSHLVPLYFFTLVWSVGEEKLWELVKEKGVVGGKLDSSIFWYDFIYELEGEREGQWTPWLTFAPKYTVPPRSEYQNIVVPTVDSIRLTHTFSTLLLKDKHVIVAGETGTGKSVYLSLWLQKDAPESIIPLFINFSAQTHVNQLQDLLDSKFEKRRRGVYGPPAGKKNVIFIDDLNMPKKEYYGAQPPIELIRQWMDYNGWYNRKELKMQEIIDIVHVSAMGPPGGGRTEISGRLKRHYNAVVAADMSRESIFGIFSTILDYFLQQGFEKSIIDLKDNIVNCSIDTFEAAGTDLLPTPSKSHYTFNLRDIWKVFQGICSLKSKKVTDPLVAIRCFCHENVRVYGDRLTTDEDRAWLRGKLDGQLSTSFGIDPVKVFDKERLVFADFMSSSGDRFYSEVDSMAAMKTIMEGFLDDYNNMFSVPMPLVMFADACEHVARVCRVLRQPSGNALLLCVGGSGRQSLSRLASFMSEYDIFQIDVVKGYGMTEFKDDLKTCLMKCGNEQKSTTFLFADTQIVNEQMVEAINNVLNSGDVPNLYKNEDMDSIMQACRAACQQAGIPPTKANVFSTYLSRVKANVHVVLAFSPVGDAFRTRLRMFPSLVNCCTIDWFAEWPAEALYSVGKQQMTLEDLKLPNLEGVLKVFSVVHQSVEKAAKKTMETVRRAIYITPTSYLELISSFKKVLALRRDAVGTLKNRLQKGLDALGAAAYAVANMQTELEAKQPVLEETKIKVANMMVVITEDKAKAAVTKEECQVVEAEAKEGAEKATAIKEDAEKDLNEALPALNVAEKALKALKLSSLQEIKALAKPPDGVKLTLEAVCVMFQVKPIKKADPNQPGKKFDDYWEASQKGPLSDPKKLLDDLFEFDKDNIAEPVIKKISEYVDREDFDPAAIKKSSVACEALCMWTRAMHKYHFVAKAVEPKRRMLADAEASLEVTMTKLRNAQAELKAVEDKLAQLEGDYNDAVAKQEQLAHEMEMCVIKLGNANKLIDGLGGEKDRWSQTV</sequence>
<feature type="domain" description="Dynein heavy chain 3 AAA+ lid" evidence="18">
    <location>
        <begin position="720"/>
        <end position="784"/>
    </location>
</feature>
<evidence type="ECO:0000256" key="7">
    <source>
        <dbReference type="ARBA" id="ARBA00023017"/>
    </source>
</evidence>
<dbReference type="Pfam" id="PF12775">
    <property type="entry name" value="AAA_7"/>
    <property type="match status" value="1"/>
</dbReference>
<dbReference type="Proteomes" id="UP001152797">
    <property type="component" value="Unassembled WGS sequence"/>
</dbReference>
<feature type="coiled-coil region" evidence="13">
    <location>
        <begin position="1356"/>
        <end position="1404"/>
    </location>
</feature>
<dbReference type="Gene3D" id="1.20.920.20">
    <property type="match status" value="1"/>
</dbReference>
<proteinExistence type="inferred from homology"/>
<dbReference type="InterPro" id="IPR035699">
    <property type="entry name" value="AAA_6"/>
</dbReference>
<evidence type="ECO:0000256" key="13">
    <source>
        <dbReference type="SAM" id="Coils"/>
    </source>
</evidence>
<dbReference type="InterPro" id="IPR041589">
    <property type="entry name" value="DNAH3_AAA_lid_1"/>
</dbReference>
<evidence type="ECO:0000256" key="1">
    <source>
        <dbReference type="ARBA" id="ARBA00004430"/>
    </source>
</evidence>
<dbReference type="GO" id="GO:0007018">
    <property type="term" value="P:microtubule-based movement"/>
    <property type="evidence" value="ECO:0007669"/>
    <property type="project" value="InterPro"/>
</dbReference>
<organism evidence="19">
    <name type="scientific">Cladocopium goreaui</name>
    <dbReference type="NCBI Taxonomy" id="2562237"/>
    <lineage>
        <taxon>Eukaryota</taxon>
        <taxon>Sar</taxon>
        <taxon>Alveolata</taxon>
        <taxon>Dinophyceae</taxon>
        <taxon>Suessiales</taxon>
        <taxon>Symbiodiniaceae</taxon>
        <taxon>Cladocopium</taxon>
    </lineage>
</organism>
<reference evidence="20 21" key="2">
    <citation type="submission" date="2024-05" db="EMBL/GenBank/DDBJ databases">
        <authorList>
            <person name="Chen Y."/>
            <person name="Shah S."/>
            <person name="Dougan E. K."/>
            <person name="Thang M."/>
            <person name="Chan C."/>
        </authorList>
    </citation>
    <scope>NUCLEOTIDE SEQUENCE [LARGE SCALE GENOMIC DNA]</scope>
</reference>
<dbReference type="SUPFAM" id="SSF52540">
    <property type="entry name" value="P-loop containing nucleoside triphosphate hydrolases"/>
    <property type="match status" value="3"/>
</dbReference>
<feature type="non-terminal residue" evidence="19">
    <location>
        <position position="1433"/>
    </location>
</feature>
<evidence type="ECO:0000313" key="19">
    <source>
        <dbReference type="EMBL" id="CAI4014326.1"/>
    </source>
</evidence>
<dbReference type="GO" id="GO:0005874">
    <property type="term" value="C:microtubule"/>
    <property type="evidence" value="ECO:0007669"/>
    <property type="project" value="UniProtKB-KW"/>
</dbReference>
<evidence type="ECO:0000259" key="15">
    <source>
        <dbReference type="Pfam" id="PF12777"/>
    </source>
</evidence>
<dbReference type="InterPro" id="IPR041466">
    <property type="entry name" value="Dynein_AAA5_ext"/>
</dbReference>
<evidence type="ECO:0000259" key="17">
    <source>
        <dbReference type="Pfam" id="PF17852"/>
    </source>
</evidence>
<keyword evidence="11" id="KW-0206">Cytoskeleton</keyword>
<evidence type="ECO:0000256" key="3">
    <source>
        <dbReference type="ARBA" id="ARBA00022490"/>
    </source>
</evidence>
<dbReference type="OrthoDB" id="447173at2759"/>
<keyword evidence="9" id="KW-0969">Cilium</keyword>
<dbReference type="Gene3D" id="1.20.920.30">
    <property type="match status" value="1"/>
</dbReference>
<evidence type="ECO:0000256" key="6">
    <source>
        <dbReference type="ARBA" id="ARBA00022840"/>
    </source>
</evidence>
<dbReference type="GO" id="GO:0005524">
    <property type="term" value="F:ATP binding"/>
    <property type="evidence" value="ECO:0007669"/>
    <property type="project" value="UniProtKB-KW"/>
</dbReference>
<dbReference type="InterPro" id="IPR025662">
    <property type="entry name" value="Sigma_54_int_dom_ATP-bd_1"/>
</dbReference>
<dbReference type="InterPro" id="IPR043157">
    <property type="entry name" value="Dynein_AAA1S"/>
</dbReference>
<feature type="domain" description="Dynein heavy chain AAA 5 extension" evidence="17">
    <location>
        <begin position="370"/>
        <end position="490"/>
    </location>
</feature>
<dbReference type="GO" id="GO:0005930">
    <property type="term" value="C:axoneme"/>
    <property type="evidence" value="ECO:0007669"/>
    <property type="project" value="UniProtKB-SubCell"/>
</dbReference>
<evidence type="ECO:0000259" key="16">
    <source>
        <dbReference type="Pfam" id="PF12780"/>
    </source>
</evidence>
<reference evidence="19" key="1">
    <citation type="submission" date="2022-10" db="EMBL/GenBank/DDBJ databases">
        <authorList>
            <person name="Chen Y."/>
            <person name="Dougan E. K."/>
            <person name="Chan C."/>
            <person name="Rhodes N."/>
            <person name="Thang M."/>
        </authorList>
    </citation>
    <scope>NUCLEOTIDE SEQUENCE</scope>
</reference>
<dbReference type="Pfam" id="PF12777">
    <property type="entry name" value="MT"/>
    <property type="match status" value="1"/>
</dbReference>
<accession>A0A9P1DRS9</accession>
<evidence type="ECO:0000259" key="14">
    <source>
        <dbReference type="Pfam" id="PF12774"/>
    </source>
</evidence>
<evidence type="ECO:0000313" key="21">
    <source>
        <dbReference type="Proteomes" id="UP001152797"/>
    </source>
</evidence>
<evidence type="ECO:0000256" key="12">
    <source>
        <dbReference type="ARBA" id="ARBA00023273"/>
    </source>
</evidence>
<dbReference type="FunFam" id="1.20.920.20:FF:000001">
    <property type="entry name" value="dynein heavy chain 2, axonemal"/>
    <property type="match status" value="1"/>
</dbReference>
<keyword evidence="4" id="KW-0493">Microtubule</keyword>
<feature type="domain" description="Dynein heavy chain hydrolytic ATP-binding dynein motor region" evidence="14">
    <location>
        <begin position="2"/>
        <end position="197"/>
    </location>
</feature>
<comment type="subcellular location">
    <subcellularLocation>
        <location evidence="1">Cytoplasm</location>
        <location evidence="1">Cytoskeleton</location>
        <location evidence="1">Cilium axoneme</location>
    </subcellularLocation>
</comment>
<evidence type="ECO:0000256" key="10">
    <source>
        <dbReference type="ARBA" id="ARBA00023175"/>
    </source>
</evidence>
<dbReference type="GO" id="GO:0045505">
    <property type="term" value="F:dynein intermediate chain binding"/>
    <property type="evidence" value="ECO:0007669"/>
    <property type="project" value="InterPro"/>
</dbReference>
<dbReference type="PANTHER" id="PTHR46961">
    <property type="entry name" value="DYNEIN HEAVY CHAIN 1, AXONEMAL-LIKE PROTEIN"/>
    <property type="match status" value="1"/>
</dbReference>
<dbReference type="Pfam" id="PF17852">
    <property type="entry name" value="Dynein_AAA_lid"/>
    <property type="match status" value="1"/>
</dbReference>
<dbReference type="InterPro" id="IPR027417">
    <property type="entry name" value="P-loop_NTPase"/>
</dbReference>
<feature type="domain" description="Dynein heavy chain coiled coil stalk" evidence="15">
    <location>
        <begin position="1125"/>
        <end position="1433"/>
    </location>
</feature>
<evidence type="ECO:0000256" key="11">
    <source>
        <dbReference type="ARBA" id="ARBA00023212"/>
    </source>
</evidence>
<keyword evidence="7" id="KW-0243">Dynein</keyword>
<name>A0A9P1DRS9_9DINO</name>
<evidence type="ECO:0000256" key="4">
    <source>
        <dbReference type="ARBA" id="ARBA00022701"/>
    </source>
</evidence>
<dbReference type="FunFam" id="1.20.920.30:FF:000005">
    <property type="entry name" value="Dynein, axonemal, heavy chain 2"/>
    <property type="match status" value="1"/>
</dbReference>
<dbReference type="Pfam" id="PF17857">
    <property type="entry name" value="AAA_lid_1"/>
    <property type="match status" value="1"/>
</dbReference>
<keyword evidence="12" id="KW-0966">Cell projection</keyword>
<evidence type="ECO:0000256" key="2">
    <source>
        <dbReference type="ARBA" id="ARBA00008887"/>
    </source>
</evidence>
<keyword evidence="5" id="KW-0547">Nucleotide-binding</keyword>
<dbReference type="PANTHER" id="PTHR46961:SF5">
    <property type="entry name" value="DYNEIN AXONEMAL HEAVY CHAIN 1"/>
    <property type="match status" value="1"/>
</dbReference>